<evidence type="ECO:0000256" key="5">
    <source>
        <dbReference type="ARBA" id="ARBA00048082"/>
    </source>
</evidence>
<evidence type="ECO:0000256" key="3">
    <source>
        <dbReference type="ARBA" id="ARBA00023239"/>
    </source>
</evidence>
<keyword evidence="3" id="KW-0456">Lyase</keyword>
<dbReference type="SUPFAM" id="SSF52317">
    <property type="entry name" value="Class I glutamine amidotransferase-like"/>
    <property type="match status" value="1"/>
</dbReference>
<dbReference type="AlphaFoldDB" id="A0A9W9VDZ3"/>
<comment type="catalytic activity">
    <reaction evidence="5">
        <text>methylglyoxal + H2O = (R)-lactate + H(+)</text>
        <dbReference type="Rhea" id="RHEA:27754"/>
        <dbReference type="ChEBI" id="CHEBI:15377"/>
        <dbReference type="ChEBI" id="CHEBI:15378"/>
        <dbReference type="ChEBI" id="CHEBI:16004"/>
        <dbReference type="ChEBI" id="CHEBI:17158"/>
        <dbReference type="EC" id="4.2.1.130"/>
    </reaction>
</comment>
<dbReference type="CDD" id="cd03141">
    <property type="entry name" value="GATase1_Hsp31_like"/>
    <property type="match status" value="1"/>
</dbReference>
<evidence type="ECO:0000313" key="7">
    <source>
        <dbReference type="Proteomes" id="UP001147747"/>
    </source>
</evidence>
<gene>
    <name evidence="6" type="ORF">N7509_012782</name>
</gene>
<dbReference type="Gene3D" id="3.40.50.880">
    <property type="match status" value="2"/>
</dbReference>
<evidence type="ECO:0000313" key="6">
    <source>
        <dbReference type="EMBL" id="KAJ5375896.1"/>
    </source>
</evidence>
<evidence type="ECO:0000256" key="4">
    <source>
        <dbReference type="ARBA" id="ARBA00038493"/>
    </source>
</evidence>
<dbReference type="InterPro" id="IPR050325">
    <property type="entry name" value="Prot/Nucl_acid_deglycase"/>
</dbReference>
<dbReference type="InterPro" id="IPR029062">
    <property type="entry name" value="Class_I_gatase-like"/>
</dbReference>
<dbReference type="EC" id="4.2.1.130" evidence="1"/>
<protein>
    <recommendedName>
        <fullName evidence="1">D-lactate dehydratase</fullName>
        <ecNumber evidence="1">4.2.1.130</ecNumber>
    </recommendedName>
</protein>
<dbReference type="Proteomes" id="UP001147747">
    <property type="component" value="Unassembled WGS sequence"/>
</dbReference>
<evidence type="ECO:0000256" key="1">
    <source>
        <dbReference type="ARBA" id="ARBA00013134"/>
    </source>
</evidence>
<dbReference type="GO" id="GO:0019172">
    <property type="term" value="F:glyoxalase III activity"/>
    <property type="evidence" value="ECO:0007669"/>
    <property type="project" value="UniProtKB-EC"/>
</dbReference>
<sequence>MTANKPKILFVLSSHENGWYLPEFAHPYQVLAPHVHMTIASPLGTSTVDPISVERFKDDSYCQEFYRTKEDIWKTMYDLATDKTTIQLIREFHDADRIIVALCHGVAALVNVYLADGTPLLGGKRVTGFSDEEEDQAYANKIAPPNMPFHLQQALDKASGGKYEKADQAWAPHVIPSPKLLLGQNPASAHDLGIALLEVITKSK</sequence>
<accession>A0A9W9VDZ3</accession>
<keyword evidence="2" id="KW-0346">Stress response</keyword>
<dbReference type="GeneID" id="81376399"/>
<dbReference type="GO" id="GO:0019243">
    <property type="term" value="P:methylglyoxal catabolic process to D-lactate via S-lactoyl-glutathione"/>
    <property type="evidence" value="ECO:0007669"/>
    <property type="project" value="TreeGrafter"/>
</dbReference>
<comment type="similarity">
    <text evidence="4">Belongs to the peptidase C56 family. HSP31-like subfamily.</text>
</comment>
<dbReference type="RefSeq" id="XP_056480926.1">
    <property type="nucleotide sequence ID" value="XM_056637419.1"/>
</dbReference>
<name>A0A9W9VDZ3_9EURO</name>
<dbReference type="OrthoDB" id="543156at2759"/>
<comment type="caution">
    <text evidence="6">The sequence shown here is derived from an EMBL/GenBank/DDBJ whole genome shotgun (WGS) entry which is preliminary data.</text>
</comment>
<evidence type="ECO:0000256" key="2">
    <source>
        <dbReference type="ARBA" id="ARBA00023016"/>
    </source>
</evidence>
<dbReference type="EMBL" id="JAPZBU010000012">
    <property type="protein sequence ID" value="KAJ5375896.1"/>
    <property type="molecule type" value="Genomic_DNA"/>
</dbReference>
<dbReference type="PANTHER" id="PTHR48094:SF11">
    <property type="entry name" value="GLUTATHIONE-INDEPENDENT GLYOXALASE HSP31-RELATED"/>
    <property type="match status" value="1"/>
</dbReference>
<dbReference type="PANTHER" id="PTHR48094">
    <property type="entry name" value="PROTEIN/NUCLEIC ACID DEGLYCASE DJ-1-RELATED"/>
    <property type="match status" value="1"/>
</dbReference>
<proteinExistence type="inferred from homology"/>
<reference evidence="6" key="1">
    <citation type="submission" date="2022-12" db="EMBL/GenBank/DDBJ databases">
        <authorList>
            <person name="Petersen C."/>
        </authorList>
    </citation>
    <scope>NUCLEOTIDE SEQUENCE</scope>
    <source>
        <strain evidence="6">IBT 29677</strain>
    </source>
</reference>
<reference evidence="6" key="2">
    <citation type="journal article" date="2023" name="IMA Fungus">
        <title>Comparative genomic study of the Penicillium genus elucidates a diverse pangenome and 15 lateral gene transfer events.</title>
        <authorList>
            <person name="Petersen C."/>
            <person name="Sorensen T."/>
            <person name="Nielsen M.R."/>
            <person name="Sondergaard T.E."/>
            <person name="Sorensen J.L."/>
            <person name="Fitzpatrick D.A."/>
            <person name="Frisvad J.C."/>
            <person name="Nielsen K.L."/>
        </authorList>
    </citation>
    <scope>NUCLEOTIDE SEQUENCE</scope>
    <source>
        <strain evidence="6">IBT 29677</strain>
    </source>
</reference>
<organism evidence="6 7">
    <name type="scientific">Penicillium cosmopolitanum</name>
    <dbReference type="NCBI Taxonomy" id="1131564"/>
    <lineage>
        <taxon>Eukaryota</taxon>
        <taxon>Fungi</taxon>
        <taxon>Dikarya</taxon>
        <taxon>Ascomycota</taxon>
        <taxon>Pezizomycotina</taxon>
        <taxon>Eurotiomycetes</taxon>
        <taxon>Eurotiomycetidae</taxon>
        <taxon>Eurotiales</taxon>
        <taxon>Aspergillaceae</taxon>
        <taxon>Penicillium</taxon>
    </lineage>
</organism>
<keyword evidence="7" id="KW-1185">Reference proteome</keyword>
<dbReference type="GO" id="GO:0005737">
    <property type="term" value="C:cytoplasm"/>
    <property type="evidence" value="ECO:0007669"/>
    <property type="project" value="TreeGrafter"/>
</dbReference>